<sequence length="1257" mass="140373">MSLTNATNTFQRHLSRPLTYSPPQDHNSHKDNIERREFLDKLKRRVQDSSHSRKVSLEGYFISLEPGSSLEETLQPARDILRNMVEKTSFKNLLLKLQLPEDSLFEVTATGQVKAHYAGKTLSFESAFKLAPDLNDDLVVLVEMAQLTGGVVTLDDQVGMIQWLRFHRYLLPRTVVDAQNLIAFLEQSYPESPPFGNYWEMVIAGENNPLIMPSAQRDRLRTLIKEYTKGESLLELLSDTILGGRSTPIKRSEAEYFLNMLVSSSIALIWAKSFVRDLDWYGAQDDQPLSDESLQQILFTALLLDLHPKVGEQEPRNQVAGFDLYAAQHIEKSFTSVQTEFERHLINHHRVTEQNVALASHLLLAGTAPEFLVQDLPPTLLLGTPQWVDYCRTIAVQEAISPGSSRVMTHAQIQHLMKSESVTESQQALNALAAVDPVINWALLNSIVTHDEVNRSTKDSLEVAVAAYARHAKTLAETAETLSRPLPTRKSVALDILKQVAKGCTYLEDDVLHQKSNRSLEDAYADPFLMSPVDLHMSNDLQTGDWDLKHGASIYTAFPKMLPNLISAQGEFYRQFNRNYLSHAQAMYTHLKLALSSLPLVDRVRLLRGQLTIFSVRPSVATIHPITRFPMNPLASTLDVILKVPNRVPMESHKDKEQATGRYGVVMCTYFEGRLSCYELFTLHGVCRENTELAELIERENLLRTSPRGSEKNHTHPAPVHQLPTDIECYTHGVTPGLVNTSRGVIEKIGELSAPPLASDIESKGYYQSFYSSEFESLVNFVLKHRPIATYDELVKECWGQTRLEALRAEREEALNTFLNIVVPFKSCIEDISSDDLDRQFQGVGACTLEAAMTLLLVVGAIGKIASIAARSMTLATKASALAKTGLGLVSSLLNPLDGVPDLLIGGAKLLRKGINGSVAALENAVSDLRQLTGQTQFEQLARAGDPDIIRLGTWRPAQTSQDAFQVWGIRHHDEWYALNRFGEPWGAKLKGFDLKLKLPIPRWHKIMPKSYARTVIKEGLPLASRKVDDAINVLNDPTLIQESNAALVLLLANDSSAARSAYRDYLIAVKEDLTNIKPGNFILDSSQESDSVAELHWGLYNDWKTGDKAQNANNEFIRVYSDNFNEAYRRDHFNPGITADTFVHEMFHGAPKTKDFAYAEDTGIFQRGSQQLDVSPLLNLANGKMSMGLPSFPNTNYNSGMAFKNADSFALTTSLLSQLKSNKQAYQQNIATMKAALKNANHGYINGQTLIKINIL</sequence>
<name>A0A1H5C9N0_9PSED</name>
<feature type="compositionally biased region" description="Polar residues" evidence="1">
    <location>
        <begin position="1"/>
        <end position="12"/>
    </location>
</feature>
<dbReference type="Proteomes" id="UP000183114">
    <property type="component" value="Unassembled WGS sequence"/>
</dbReference>
<evidence type="ECO:0000313" key="2">
    <source>
        <dbReference type="EMBL" id="SED63020.1"/>
    </source>
</evidence>
<dbReference type="RefSeq" id="WP_074876475.1">
    <property type="nucleotide sequence ID" value="NZ_FNTF01000002.1"/>
</dbReference>
<feature type="region of interest" description="Disordered" evidence="1">
    <location>
        <begin position="1"/>
        <end position="32"/>
    </location>
</feature>
<evidence type="ECO:0000313" key="3">
    <source>
        <dbReference type="Proteomes" id="UP000183114"/>
    </source>
</evidence>
<dbReference type="EMBL" id="FNTF01000002">
    <property type="protein sequence ID" value="SED63020.1"/>
    <property type="molecule type" value="Genomic_DNA"/>
</dbReference>
<proteinExistence type="predicted"/>
<accession>A0A1H5C9N0</accession>
<gene>
    <name evidence="2" type="ORF">SAMN04490185_3849</name>
</gene>
<reference evidence="2 3" key="1">
    <citation type="submission" date="2016-10" db="EMBL/GenBank/DDBJ databases">
        <authorList>
            <person name="de Groot N.N."/>
        </authorList>
    </citation>
    <scope>NUCLEOTIDE SEQUENCE [LARGE SCALE GENOMIC DNA]</scope>
    <source>
        <strain evidence="2 3">BS3655</strain>
    </source>
</reference>
<evidence type="ECO:0000256" key="1">
    <source>
        <dbReference type="SAM" id="MobiDB-lite"/>
    </source>
</evidence>
<protein>
    <submittedName>
        <fullName evidence="2">Uncharacterized protein</fullName>
    </submittedName>
</protein>
<organism evidence="2 3">
    <name type="scientific">Pseudomonas frederiksbergensis</name>
    <dbReference type="NCBI Taxonomy" id="104087"/>
    <lineage>
        <taxon>Bacteria</taxon>
        <taxon>Pseudomonadati</taxon>
        <taxon>Pseudomonadota</taxon>
        <taxon>Gammaproteobacteria</taxon>
        <taxon>Pseudomonadales</taxon>
        <taxon>Pseudomonadaceae</taxon>
        <taxon>Pseudomonas</taxon>
    </lineage>
</organism>
<dbReference type="AlphaFoldDB" id="A0A1H5C9N0"/>